<dbReference type="InterPro" id="IPR001482">
    <property type="entry name" value="T2SS/T4SS_dom"/>
</dbReference>
<accession>A0A3P1UXS2</accession>
<protein>
    <submittedName>
        <fullName evidence="3">CpaF family protein</fullName>
    </submittedName>
</protein>
<evidence type="ECO:0000259" key="2">
    <source>
        <dbReference type="Pfam" id="PF00437"/>
    </source>
</evidence>
<dbReference type="RefSeq" id="WP_124934448.1">
    <property type="nucleotide sequence ID" value="NZ_JAGFOU010000014.1"/>
</dbReference>
<dbReference type="Proteomes" id="UP000271272">
    <property type="component" value="Unassembled WGS sequence"/>
</dbReference>
<dbReference type="Pfam" id="PF00437">
    <property type="entry name" value="T2SSE"/>
    <property type="match status" value="1"/>
</dbReference>
<dbReference type="PANTHER" id="PTHR30486">
    <property type="entry name" value="TWITCHING MOTILITY PROTEIN PILT"/>
    <property type="match status" value="1"/>
</dbReference>
<name>A0A3P1UXS2_9ACTO</name>
<organism evidence="3 4">
    <name type="scientific">Actinomyces bowdenii</name>
    <dbReference type="NCBI Taxonomy" id="131109"/>
    <lineage>
        <taxon>Bacteria</taxon>
        <taxon>Bacillati</taxon>
        <taxon>Actinomycetota</taxon>
        <taxon>Actinomycetes</taxon>
        <taxon>Actinomycetales</taxon>
        <taxon>Actinomycetaceae</taxon>
        <taxon>Actinomyces</taxon>
    </lineage>
</organism>
<dbReference type="InterPro" id="IPR050921">
    <property type="entry name" value="T4SS_GSP_E_ATPase"/>
</dbReference>
<comment type="similarity">
    <text evidence="1">Belongs to the GSP E family.</text>
</comment>
<dbReference type="AlphaFoldDB" id="A0A3P1UXS2"/>
<dbReference type="PANTHER" id="PTHR30486:SF6">
    <property type="entry name" value="TYPE IV PILUS RETRACTATION ATPASE PILT"/>
    <property type="match status" value="1"/>
</dbReference>
<evidence type="ECO:0000313" key="3">
    <source>
        <dbReference type="EMBL" id="RRD26116.1"/>
    </source>
</evidence>
<dbReference type="InterPro" id="IPR027417">
    <property type="entry name" value="P-loop_NTPase"/>
</dbReference>
<dbReference type="SUPFAM" id="SSF52540">
    <property type="entry name" value="P-loop containing nucleoside triphosphate hydrolases"/>
    <property type="match status" value="1"/>
</dbReference>
<dbReference type="Gene3D" id="3.30.450.380">
    <property type="match status" value="1"/>
</dbReference>
<keyword evidence="4" id="KW-1185">Reference proteome</keyword>
<proteinExistence type="inferred from homology"/>
<dbReference type="GO" id="GO:0016887">
    <property type="term" value="F:ATP hydrolysis activity"/>
    <property type="evidence" value="ECO:0007669"/>
    <property type="project" value="InterPro"/>
</dbReference>
<dbReference type="Gene3D" id="3.40.50.300">
    <property type="entry name" value="P-loop containing nucleotide triphosphate hydrolases"/>
    <property type="match status" value="1"/>
</dbReference>
<dbReference type="CDD" id="cd01130">
    <property type="entry name" value="VirB11-like_ATPase"/>
    <property type="match status" value="1"/>
</dbReference>
<feature type="domain" description="Bacterial type II secretion system protein E" evidence="2">
    <location>
        <begin position="67"/>
        <end position="340"/>
    </location>
</feature>
<evidence type="ECO:0000256" key="1">
    <source>
        <dbReference type="ARBA" id="ARBA00006611"/>
    </source>
</evidence>
<sequence length="420" mass="45033">MDAADILLTEIQQLVRDRGIDPLKDTSALEGLVAEAGADYLQRADAGLVPPLADPDAARARALDALAGLGPLQAYLDDEAIEEIWINAPGRVFVARSGRPELTTTILEAEDLRVLVERMLRVSGRRLDLSSPFVDSQLPGGERLHVVIPPITSHNWAVNIRKHSSRASRTADLVRMGSLPAGAAAFLDASVQAGLNILVSGATQAGKTTLARALAGAIPAAQRVITCEEVFELALRNRDCVAMQTRPANLEGVGEITLRRLVKEALRMRPDRLIIGEVREAEALDLLIAMNSGLPSMCTIHANSAREAIVKICTLPLLAGENVSSDFVVPTVASAIDLVIHLDIDARGRRTVREVSALSGRVENGIIELADIYHRDISGDLVRGPGFPYGSERYTRVGHDLAALLADPDLPRGPGPGEWC</sequence>
<gene>
    <name evidence="3" type="ORF">EII10_10485</name>
</gene>
<evidence type="ECO:0000313" key="4">
    <source>
        <dbReference type="Proteomes" id="UP000271272"/>
    </source>
</evidence>
<dbReference type="EMBL" id="RQZC01000022">
    <property type="protein sequence ID" value="RRD26116.1"/>
    <property type="molecule type" value="Genomic_DNA"/>
</dbReference>
<dbReference type="OrthoDB" id="9810761at2"/>
<reference evidence="3 4" key="1">
    <citation type="submission" date="2018-11" db="EMBL/GenBank/DDBJ databases">
        <title>Genomes From Bacteria Associated with the Canine Oral Cavity: a Test Case for Automated Genome-Based Taxonomic Assignment.</title>
        <authorList>
            <person name="Coil D.A."/>
            <person name="Jospin G."/>
            <person name="Darling A.E."/>
            <person name="Wallis C."/>
            <person name="Davis I.J."/>
            <person name="Harris S."/>
            <person name="Eisen J.A."/>
            <person name="Holcombe L.J."/>
            <person name="O'Flynn C."/>
        </authorList>
    </citation>
    <scope>NUCLEOTIDE SEQUENCE [LARGE SCALE GENOMIC DNA]</scope>
    <source>
        <strain evidence="3 4">OH5050</strain>
    </source>
</reference>
<comment type="caution">
    <text evidence="3">The sequence shown here is derived from an EMBL/GenBank/DDBJ whole genome shotgun (WGS) entry which is preliminary data.</text>
</comment>